<gene>
    <name evidence="2" type="ORF">DAD186_03130</name>
</gene>
<evidence type="ECO:0000313" key="2">
    <source>
        <dbReference type="EMBL" id="ANP26872.1"/>
    </source>
</evidence>
<dbReference type="InterPro" id="IPR050471">
    <property type="entry name" value="AB_hydrolase"/>
</dbReference>
<dbReference type="EMBL" id="CP012117">
    <property type="protein sequence ID" value="ANP26872.1"/>
    <property type="molecule type" value="Genomic_DNA"/>
</dbReference>
<evidence type="ECO:0000259" key="1">
    <source>
        <dbReference type="Pfam" id="PF00561"/>
    </source>
</evidence>
<dbReference type="KEGG" id="dva:DAD186_03130"/>
<dbReference type="InterPro" id="IPR000073">
    <property type="entry name" value="AB_hydrolase_1"/>
</dbReference>
<name>A0A1B0ZG21_9MICO</name>
<dbReference type="PANTHER" id="PTHR43433:SF5">
    <property type="entry name" value="AB HYDROLASE-1 DOMAIN-CONTAINING PROTEIN"/>
    <property type="match status" value="1"/>
</dbReference>
<dbReference type="STRING" id="1630135.DAD186_03130"/>
<dbReference type="SUPFAM" id="SSF53474">
    <property type="entry name" value="alpha/beta-Hydrolases"/>
    <property type="match status" value="1"/>
</dbReference>
<dbReference type="PATRIC" id="fig|1630135.4.peg.315"/>
<sequence>MDLYDRPAANELLASRNDVMTVYREFENSEGRLFPLRYVRAGYQSELPTIMVLPDGPGVASVFPYEILRRDMVKKGLDVIMMEHRGVGMSRADAQGNDLPVGVMSVENVLDDVRAVLDHAQVPRVVLYGTGYGAYIAQRFALRHPERVFSMVLDSPFTGVRDGRALRELMRDLYWRGTFDATESIARAVRMLVEQRIVPAEETGAVLAAVHEYGGVNSVRDLVDLLVQGRGQLAWASIHQIITGREWFNTTPYVYENDLAGRISATELGFAEASDGKPLDPLTVYARRAAKFPPFTGESFDLETARRSITTPTLVVGGARDVIVPLWRSRLAAEEIPGAHVGSDPTNPRLRFISAHNVGHALIDSHIELSVVAMRWAAAGAIDPLLDRDISSLNRSVRNEAYGRGIRTALLAEQYSPLKLWSVRSLAAGPLASADARGPRGLTRR</sequence>
<evidence type="ECO:0000313" key="3">
    <source>
        <dbReference type="Proteomes" id="UP000092596"/>
    </source>
</evidence>
<proteinExistence type="predicted"/>
<dbReference type="PANTHER" id="PTHR43433">
    <property type="entry name" value="HYDROLASE, ALPHA/BETA FOLD FAMILY PROTEIN"/>
    <property type="match status" value="1"/>
</dbReference>
<protein>
    <recommendedName>
        <fullName evidence="1">AB hydrolase-1 domain-containing protein</fullName>
    </recommendedName>
</protein>
<dbReference type="Gene3D" id="3.40.50.1820">
    <property type="entry name" value="alpha/beta hydrolase"/>
    <property type="match status" value="1"/>
</dbReference>
<dbReference type="Proteomes" id="UP000092596">
    <property type="component" value="Chromosome"/>
</dbReference>
<dbReference type="GO" id="GO:0003824">
    <property type="term" value="F:catalytic activity"/>
    <property type="evidence" value="ECO:0007669"/>
    <property type="project" value="UniProtKB-ARBA"/>
</dbReference>
<dbReference type="AlphaFoldDB" id="A0A1B0ZG21"/>
<accession>A0A1B0ZG21</accession>
<dbReference type="InterPro" id="IPR029058">
    <property type="entry name" value="AB_hydrolase_fold"/>
</dbReference>
<dbReference type="Pfam" id="PF00561">
    <property type="entry name" value="Abhydrolase_1"/>
    <property type="match status" value="1"/>
</dbReference>
<feature type="domain" description="AB hydrolase-1" evidence="1">
    <location>
        <begin position="50"/>
        <end position="330"/>
    </location>
</feature>
<dbReference type="RefSeq" id="WP_065247220.1">
    <property type="nucleotide sequence ID" value="NZ_CP012117.1"/>
</dbReference>
<organism evidence="2 3">
    <name type="scientific">Dermabacter vaginalis</name>
    <dbReference type="NCBI Taxonomy" id="1630135"/>
    <lineage>
        <taxon>Bacteria</taxon>
        <taxon>Bacillati</taxon>
        <taxon>Actinomycetota</taxon>
        <taxon>Actinomycetes</taxon>
        <taxon>Micrococcales</taxon>
        <taxon>Dermabacteraceae</taxon>
        <taxon>Dermabacter</taxon>
    </lineage>
</organism>
<reference evidence="2 3" key="1">
    <citation type="submission" date="2015-06" db="EMBL/GenBank/DDBJ databases">
        <title>Investigation of pathophysiology for high-risk pregnancy and development of treatment modality based on it.</title>
        <authorList>
            <person name="Kim B.-C."/>
            <person name="Lim S."/>
        </authorList>
    </citation>
    <scope>NUCLEOTIDE SEQUENCE [LARGE SCALE GENOMIC DNA]</scope>
    <source>
        <strain evidence="2 3">AD1-86</strain>
    </source>
</reference>